<comment type="caution">
    <text evidence="1">The sequence shown here is derived from an EMBL/GenBank/DDBJ whole genome shotgun (WGS) entry which is preliminary data.</text>
</comment>
<dbReference type="Gene3D" id="2.130.10.10">
    <property type="entry name" value="YVTN repeat-like/Quinoprotein amine dehydrogenase"/>
    <property type="match status" value="1"/>
</dbReference>
<dbReference type="EMBL" id="ARZX01000019">
    <property type="protein sequence ID" value="EWH12680.1"/>
    <property type="molecule type" value="Genomic_DNA"/>
</dbReference>
<reference evidence="1 2" key="1">
    <citation type="journal article" date="2014" name="Genome Announc.">
        <title>Draft Genome Sequence of the Carrageenan-Degrading Bacterium Cellulophaga sp. Strain KL-A, Isolated from Decaying Marine Algae.</title>
        <authorList>
            <person name="Shan D."/>
            <person name="Ying J."/>
            <person name="Li X."/>
            <person name="Gao Z."/>
            <person name="Wei G."/>
            <person name="Shao Z."/>
        </authorList>
    </citation>
    <scope>NUCLEOTIDE SEQUENCE [LARGE SCALE GENOMIC DNA]</scope>
    <source>
        <strain evidence="1 2">KL-A</strain>
    </source>
</reference>
<dbReference type="Proteomes" id="UP000019275">
    <property type="component" value="Unassembled WGS sequence"/>
</dbReference>
<dbReference type="InterPro" id="IPR015943">
    <property type="entry name" value="WD40/YVTN_repeat-like_dom_sf"/>
</dbReference>
<dbReference type="RefSeq" id="WP_034646415.1">
    <property type="nucleotide sequence ID" value="NZ_ARZX01000019.1"/>
</dbReference>
<name>A0ABP3B4E6_9FLAO</name>
<dbReference type="InterPro" id="IPR011047">
    <property type="entry name" value="Quinoprotein_ADH-like_sf"/>
</dbReference>
<protein>
    <submittedName>
        <fullName evidence="1">Uncharacterized protein</fullName>
    </submittedName>
</protein>
<keyword evidence="2" id="KW-1185">Reference proteome</keyword>
<proteinExistence type="predicted"/>
<accession>A0ABP3B4E6</accession>
<organism evidence="1 2">
    <name type="scientific">Cellulophaga geojensis KL-A</name>
    <dbReference type="NCBI Taxonomy" id="1328323"/>
    <lineage>
        <taxon>Bacteria</taxon>
        <taxon>Pseudomonadati</taxon>
        <taxon>Bacteroidota</taxon>
        <taxon>Flavobacteriia</taxon>
        <taxon>Flavobacteriales</taxon>
        <taxon>Flavobacteriaceae</taxon>
        <taxon>Cellulophaga</taxon>
    </lineage>
</organism>
<sequence length="360" mass="42125">MTDHTIIENVCQFFLTKEHIIIIKNNNTVTINNKTVSHETNIAQLIDDCYVLFFNKNLDKQYVIDLKNKREHKIDSKINISNNKINSNVFLAQNFSEDFTESEIVFFNIKENKITKKCGIYNIDLEFFFDNMILINRMTKLELINTEGDTIWLIDLSLFDTPKYGEKLNQIKKIIGIHNDTLLLTTKGGRLITVSIKTGNIVHKFSTQESDLNFGYETTIKGTSFFVNNNDNNLYCMSANYFQKINTQTYEIEESFNFREVDFSGMGTYKNIYSPLLQGNYFTFLGEKSYGDGVRYIGLYDYNSKKLIWEYELISKEDFMNGNKLTSPEPVYFSNEKLFVKDFKNNLHIFEELRIVKKNS</sequence>
<gene>
    <name evidence="1" type="ORF">KLA_13734</name>
</gene>
<evidence type="ECO:0000313" key="1">
    <source>
        <dbReference type="EMBL" id="EWH12680.1"/>
    </source>
</evidence>
<evidence type="ECO:0000313" key="2">
    <source>
        <dbReference type="Proteomes" id="UP000019275"/>
    </source>
</evidence>
<dbReference type="SUPFAM" id="SSF50998">
    <property type="entry name" value="Quinoprotein alcohol dehydrogenase-like"/>
    <property type="match status" value="1"/>
</dbReference>